<evidence type="ECO:0000313" key="5">
    <source>
        <dbReference type="Proteomes" id="UP001163115"/>
    </source>
</evidence>
<evidence type="ECO:0000256" key="2">
    <source>
        <dbReference type="SAM" id="MobiDB-lite"/>
    </source>
</evidence>
<keyword evidence="1" id="KW-0175">Coiled coil</keyword>
<keyword evidence="3" id="KW-0732">Signal</keyword>
<feature type="signal peptide" evidence="3">
    <location>
        <begin position="1"/>
        <end position="28"/>
    </location>
</feature>
<feature type="region of interest" description="Disordered" evidence="2">
    <location>
        <begin position="31"/>
        <end position="57"/>
    </location>
</feature>
<feature type="compositionally biased region" description="Basic and acidic residues" evidence="2">
    <location>
        <begin position="246"/>
        <end position="262"/>
    </location>
</feature>
<gene>
    <name evidence="4" type="ORF">OW255_13185</name>
</gene>
<dbReference type="RefSeq" id="WP_268114319.1">
    <property type="nucleotide sequence ID" value="NZ_CP113524.1"/>
</dbReference>
<protein>
    <submittedName>
        <fullName evidence="4">Uncharacterized protein</fullName>
    </submittedName>
</protein>
<name>A0ABY7A7K1_9FIRM</name>
<accession>A0ABY7A7K1</accession>
<proteinExistence type="predicted"/>
<dbReference type="EMBL" id="CP113524">
    <property type="protein sequence ID" value="WAJ22526.1"/>
    <property type="molecule type" value="Genomic_DNA"/>
</dbReference>
<feature type="chain" id="PRO_5045229261" evidence="3">
    <location>
        <begin position="29"/>
        <end position="262"/>
    </location>
</feature>
<evidence type="ECO:0000256" key="3">
    <source>
        <dbReference type="SAM" id="SignalP"/>
    </source>
</evidence>
<reference evidence="4" key="1">
    <citation type="submission" date="2022-11" db="EMBL/GenBank/DDBJ databases">
        <title>Lacrimispora xylanolytica sy1, complete genome.</title>
        <authorList>
            <person name="Choi S."/>
        </authorList>
    </citation>
    <scope>NUCLEOTIDE SEQUENCE</scope>
    <source>
        <strain evidence="4">Sy1</strain>
    </source>
</reference>
<evidence type="ECO:0000256" key="1">
    <source>
        <dbReference type="SAM" id="Coils"/>
    </source>
</evidence>
<feature type="compositionally biased region" description="Polar residues" evidence="2">
    <location>
        <begin position="31"/>
        <end position="43"/>
    </location>
</feature>
<sequence length="262" mass="28559">MRKNIKNYSLLAFALASITIGSSAIVYANTTASSAGSSQTDSTAAEGKAGRRDHKGGFGLDQSGLESFVANGTIDQATADKVIAYLKAQEAIREEEKTKTDAMTKEERKEYFSAKKEEKKGNTFSNLVSEGIITQTQADAIKAAMPEHKKEDGERKRGFGSLENNLASLVSAGTINQEASDKIIAYLNNLESEREAERAKLEAMTEAEKKEYFSSDNKKERIDLFTEMVNEGVITQTEADAIKAAMPEKTRGNHPEAPDLES</sequence>
<keyword evidence="5" id="KW-1185">Reference proteome</keyword>
<evidence type="ECO:0000313" key="4">
    <source>
        <dbReference type="EMBL" id="WAJ22526.1"/>
    </source>
</evidence>
<dbReference type="Proteomes" id="UP001163115">
    <property type="component" value="Chromosome"/>
</dbReference>
<feature type="region of interest" description="Disordered" evidence="2">
    <location>
        <begin position="243"/>
        <end position="262"/>
    </location>
</feature>
<feature type="coiled-coil region" evidence="1">
    <location>
        <begin position="176"/>
        <end position="207"/>
    </location>
</feature>
<organism evidence="4 5">
    <name type="scientific">Lacrimispora xylanolytica</name>
    <dbReference type="NCBI Taxonomy" id="29375"/>
    <lineage>
        <taxon>Bacteria</taxon>
        <taxon>Bacillati</taxon>
        <taxon>Bacillota</taxon>
        <taxon>Clostridia</taxon>
        <taxon>Lachnospirales</taxon>
        <taxon>Lachnospiraceae</taxon>
        <taxon>Lacrimispora</taxon>
    </lineage>
</organism>